<dbReference type="InterPro" id="IPR012338">
    <property type="entry name" value="Beta-lactam/transpept-like"/>
</dbReference>
<dbReference type="EC" id="3.5.2.6" evidence="3"/>
<dbReference type="OrthoDB" id="7510992at2"/>
<dbReference type="PANTHER" id="PTHR35333:SF3">
    <property type="entry name" value="BETA-LACTAMASE-TYPE TRANSPEPTIDASE FOLD CONTAINING PROTEIN"/>
    <property type="match status" value="1"/>
</dbReference>
<feature type="domain" description="Beta-lactamase class A catalytic" evidence="4">
    <location>
        <begin position="99"/>
        <end position="274"/>
    </location>
</feature>
<dbReference type="GO" id="GO:0008800">
    <property type="term" value="F:beta-lactamase activity"/>
    <property type="evidence" value="ECO:0007669"/>
    <property type="project" value="UniProtKB-EC"/>
</dbReference>
<evidence type="ECO:0000256" key="1">
    <source>
        <dbReference type="ARBA" id="ARBA00001526"/>
    </source>
</evidence>
<reference evidence="5 6" key="1">
    <citation type="submission" date="2018-06" db="EMBL/GenBank/DDBJ databases">
        <title>Genomic Encyclopedia of Type Strains, Phase IV (KMG-IV): sequencing the most valuable type-strain genomes for metagenomic binning, comparative biology and taxonomic classification.</title>
        <authorList>
            <person name="Goeker M."/>
        </authorList>
    </citation>
    <scope>NUCLEOTIDE SEQUENCE [LARGE SCALE GENOMIC DNA]</scope>
    <source>
        <strain evidence="5 6">DSM 25619</strain>
    </source>
</reference>
<evidence type="ECO:0000313" key="5">
    <source>
        <dbReference type="EMBL" id="RBO95940.1"/>
    </source>
</evidence>
<accession>A0A366E0P0</accession>
<dbReference type="GO" id="GO:0030655">
    <property type="term" value="P:beta-lactam antibiotic catabolic process"/>
    <property type="evidence" value="ECO:0007669"/>
    <property type="project" value="InterPro"/>
</dbReference>
<dbReference type="Pfam" id="PF13354">
    <property type="entry name" value="Beta-lactamase2"/>
    <property type="match status" value="1"/>
</dbReference>
<comment type="similarity">
    <text evidence="2">Belongs to the class-A beta-lactamase family.</text>
</comment>
<comment type="caution">
    <text evidence="5">The sequence shown here is derived from an EMBL/GenBank/DDBJ whole genome shotgun (WGS) entry which is preliminary data.</text>
</comment>
<dbReference type="InterPro" id="IPR045155">
    <property type="entry name" value="Beta-lactam_cat"/>
</dbReference>
<evidence type="ECO:0000256" key="3">
    <source>
        <dbReference type="ARBA" id="ARBA00012865"/>
    </source>
</evidence>
<dbReference type="AlphaFoldDB" id="A0A366E0P0"/>
<name>A0A366E0P0_9HYPH</name>
<organism evidence="5 6">
    <name type="scientific">Pseudochrobactrum asaccharolyticum</name>
    <dbReference type="NCBI Taxonomy" id="354351"/>
    <lineage>
        <taxon>Bacteria</taxon>
        <taxon>Pseudomonadati</taxon>
        <taxon>Pseudomonadota</taxon>
        <taxon>Alphaproteobacteria</taxon>
        <taxon>Hyphomicrobiales</taxon>
        <taxon>Brucellaceae</taxon>
        <taxon>Pseudochrobactrum</taxon>
    </lineage>
</organism>
<dbReference type="InterPro" id="IPR000871">
    <property type="entry name" value="Beta-lactam_class-A"/>
</dbReference>
<dbReference type="GO" id="GO:0046677">
    <property type="term" value="P:response to antibiotic"/>
    <property type="evidence" value="ECO:0007669"/>
    <property type="project" value="InterPro"/>
</dbReference>
<evidence type="ECO:0000313" key="6">
    <source>
        <dbReference type="Proteomes" id="UP000252893"/>
    </source>
</evidence>
<dbReference type="Proteomes" id="UP000252893">
    <property type="component" value="Unassembled WGS sequence"/>
</dbReference>
<evidence type="ECO:0000259" key="4">
    <source>
        <dbReference type="Pfam" id="PF13354"/>
    </source>
</evidence>
<dbReference type="SUPFAM" id="SSF56601">
    <property type="entry name" value="beta-lactamase/transpeptidase-like"/>
    <property type="match status" value="1"/>
</dbReference>
<dbReference type="PANTHER" id="PTHR35333">
    <property type="entry name" value="BETA-LACTAMASE"/>
    <property type="match status" value="1"/>
</dbReference>
<keyword evidence="6" id="KW-1185">Reference proteome</keyword>
<protein>
    <recommendedName>
        <fullName evidence="3">beta-lactamase</fullName>
        <ecNumber evidence="3">3.5.2.6</ecNumber>
    </recommendedName>
</protein>
<comment type="catalytic activity">
    <reaction evidence="1">
        <text>a beta-lactam + H2O = a substituted beta-amino acid</text>
        <dbReference type="Rhea" id="RHEA:20401"/>
        <dbReference type="ChEBI" id="CHEBI:15377"/>
        <dbReference type="ChEBI" id="CHEBI:35627"/>
        <dbReference type="ChEBI" id="CHEBI:140347"/>
        <dbReference type="EC" id="3.5.2.6"/>
    </reaction>
</comment>
<dbReference type="Gene3D" id="3.40.710.10">
    <property type="entry name" value="DD-peptidase/beta-lactamase superfamily"/>
    <property type="match status" value="1"/>
</dbReference>
<sequence length="306" mass="34003">MTKMGVEAHKSHPAARALEQALQMKNGGLTPDEVCVAACLYDAPLRLSDPGALVDLPWFSHQADKPLYPASVVKLFFLNALAAFREEGRLAYHDEDERAAREMMAISSNEATVYLVGRLTGADDGAPLEGEALAQWCAAREQVQQWYDSQNRSEFAGIRVLHGTYQDSPYGRAKQIRTGNNGNLLTALSAATLMHDIARGARPQADWMMKLMEREFQRGQSNLDPDGDQVTGFLTDGIPAEYKVWSKAGHTSWTRHDLVYAERPDGKSFILCVMSEGEWPAADKSFLPAFARLFCDYAFTEHNTLK</sequence>
<proteinExistence type="inferred from homology"/>
<dbReference type="EMBL" id="QNRH01000003">
    <property type="protein sequence ID" value="RBO95940.1"/>
    <property type="molecule type" value="Genomic_DNA"/>
</dbReference>
<gene>
    <name evidence="5" type="ORF">DFR47_103505</name>
</gene>
<dbReference type="RefSeq" id="WP_113944433.1">
    <property type="nucleotide sequence ID" value="NZ_JBHEEG010000004.1"/>
</dbReference>
<evidence type="ECO:0000256" key="2">
    <source>
        <dbReference type="ARBA" id="ARBA00009009"/>
    </source>
</evidence>